<dbReference type="Gene3D" id="1.10.20.60">
    <property type="entry name" value="Glu-tRNAGln amidotransferase C subunit, N-terminal domain"/>
    <property type="match status" value="1"/>
</dbReference>
<evidence type="ECO:0000313" key="2">
    <source>
        <dbReference type="Proteomes" id="UP000178587"/>
    </source>
</evidence>
<dbReference type="InterPro" id="IPR036113">
    <property type="entry name" value="Asp/Glu-ADT_sf_sub_c"/>
</dbReference>
<evidence type="ECO:0008006" key="3">
    <source>
        <dbReference type="Google" id="ProtNLM"/>
    </source>
</evidence>
<dbReference type="AlphaFoldDB" id="A0A1F6EQW5"/>
<dbReference type="InterPro" id="IPR003837">
    <property type="entry name" value="GatC"/>
</dbReference>
<comment type="caution">
    <text evidence="1">The sequence shown here is derived from an EMBL/GenBank/DDBJ whole genome shotgun (WGS) entry which is preliminary data.</text>
</comment>
<sequence>MKGTINVSDLAKLARLLVSDEELAKLEREVPAILEFVGKLPDSGTFTREGSAVLRNVMREDGEPHESGAHADVLLKAAPNVIDGRVVVKQVISREKSH</sequence>
<evidence type="ECO:0000313" key="1">
    <source>
        <dbReference type="EMBL" id="OGG76025.1"/>
    </source>
</evidence>
<gene>
    <name evidence="1" type="ORF">A3A34_00025</name>
</gene>
<organism evidence="1 2">
    <name type="scientific">Candidatus Kaiserbacteria bacterium RIFCSPLOWO2_01_FULL_50_24</name>
    <dbReference type="NCBI Taxonomy" id="1798507"/>
    <lineage>
        <taxon>Bacteria</taxon>
        <taxon>Candidatus Kaiseribacteriota</taxon>
    </lineage>
</organism>
<name>A0A1F6EQW5_9BACT</name>
<accession>A0A1F6EQW5</accession>
<protein>
    <recommendedName>
        <fullName evidence="3">Aspartyl/glutamyl-tRNA(Asn/Gln) amidotransferase subunit C</fullName>
    </recommendedName>
</protein>
<reference evidence="1 2" key="1">
    <citation type="journal article" date="2016" name="Nat. Commun.">
        <title>Thousands of microbial genomes shed light on interconnected biogeochemical processes in an aquifer system.</title>
        <authorList>
            <person name="Anantharaman K."/>
            <person name="Brown C.T."/>
            <person name="Hug L.A."/>
            <person name="Sharon I."/>
            <person name="Castelle C.J."/>
            <person name="Probst A.J."/>
            <person name="Thomas B.C."/>
            <person name="Singh A."/>
            <person name="Wilkins M.J."/>
            <person name="Karaoz U."/>
            <person name="Brodie E.L."/>
            <person name="Williams K.H."/>
            <person name="Hubbard S.S."/>
            <person name="Banfield J.F."/>
        </authorList>
    </citation>
    <scope>NUCLEOTIDE SEQUENCE [LARGE SCALE GENOMIC DNA]</scope>
</reference>
<dbReference type="Pfam" id="PF02686">
    <property type="entry name" value="GatC"/>
    <property type="match status" value="1"/>
</dbReference>
<proteinExistence type="predicted"/>
<dbReference type="GO" id="GO:0006450">
    <property type="term" value="P:regulation of translational fidelity"/>
    <property type="evidence" value="ECO:0007669"/>
    <property type="project" value="InterPro"/>
</dbReference>
<dbReference type="SUPFAM" id="SSF141000">
    <property type="entry name" value="Glu-tRNAGln amidotransferase C subunit"/>
    <property type="match status" value="1"/>
</dbReference>
<dbReference type="Proteomes" id="UP000178587">
    <property type="component" value="Unassembled WGS sequence"/>
</dbReference>
<dbReference type="EMBL" id="MFLU01000006">
    <property type="protein sequence ID" value="OGG76025.1"/>
    <property type="molecule type" value="Genomic_DNA"/>
</dbReference>
<dbReference type="STRING" id="1798507.A3A34_00025"/>